<keyword evidence="8" id="KW-1185">Reference proteome</keyword>
<evidence type="ECO:0000313" key="7">
    <source>
        <dbReference type="EMBL" id="MBO1080701.1"/>
    </source>
</evidence>
<feature type="chain" id="PRO_5045245284" description="Solute-binding protein family 5 domain-containing protein" evidence="5">
    <location>
        <begin position="30"/>
        <end position="500"/>
    </location>
</feature>
<dbReference type="PIRSF" id="PIRSF002741">
    <property type="entry name" value="MppA"/>
    <property type="match status" value="1"/>
</dbReference>
<evidence type="ECO:0000256" key="2">
    <source>
        <dbReference type="ARBA" id="ARBA00005695"/>
    </source>
</evidence>
<protein>
    <recommendedName>
        <fullName evidence="6">Solute-binding protein family 5 domain-containing protein</fullName>
    </recommendedName>
</protein>
<dbReference type="PANTHER" id="PTHR30290:SF9">
    <property type="entry name" value="OLIGOPEPTIDE-BINDING PROTEIN APPA"/>
    <property type="match status" value="1"/>
</dbReference>
<evidence type="ECO:0000256" key="5">
    <source>
        <dbReference type="SAM" id="SignalP"/>
    </source>
</evidence>
<evidence type="ECO:0000256" key="3">
    <source>
        <dbReference type="ARBA" id="ARBA00022448"/>
    </source>
</evidence>
<evidence type="ECO:0000256" key="1">
    <source>
        <dbReference type="ARBA" id="ARBA00004418"/>
    </source>
</evidence>
<organism evidence="7 8">
    <name type="scientific">Roseomonas haemaphysalidis</name>
    <dbReference type="NCBI Taxonomy" id="2768162"/>
    <lineage>
        <taxon>Bacteria</taxon>
        <taxon>Pseudomonadati</taxon>
        <taxon>Pseudomonadota</taxon>
        <taxon>Alphaproteobacteria</taxon>
        <taxon>Acetobacterales</taxon>
        <taxon>Roseomonadaceae</taxon>
        <taxon>Roseomonas</taxon>
    </lineage>
</organism>
<dbReference type="RefSeq" id="WP_207418884.1">
    <property type="nucleotide sequence ID" value="NZ_CP061177.1"/>
</dbReference>
<dbReference type="InterPro" id="IPR000914">
    <property type="entry name" value="SBP_5_dom"/>
</dbReference>
<reference evidence="7 8" key="1">
    <citation type="submission" date="2020-09" db="EMBL/GenBank/DDBJ databases">
        <title>Roseomonas.</title>
        <authorList>
            <person name="Zhu W."/>
        </authorList>
    </citation>
    <scope>NUCLEOTIDE SEQUENCE [LARGE SCALE GENOMIC DNA]</scope>
    <source>
        <strain evidence="7 8">573</strain>
    </source>
</reference>
<dbReference type="PANTHER" id="PTHR30290">
    <property type="entry name" value="PERIPLASMIC BINDING COMPONENT OF ABC TRANSPORTER"/>
    <property type="match status" value="1"/>
</dbReference>
<dbReference type="Gene3D" id="3.10.105.10">
    <property type="entry name" value="Dipeptide-binding Protein, Domain 3"/>
    <property type="match status" value="1"/>
</dbReference>
<dbReference type="SUPFAM" id="SSF53850">
    <property type="entry name" value="Periplasmic binding protein-like II"/>
    <property type="match status" value="1"/>
</dbReference>
<keyword evidence="4 5" id="KW-0732">Signal</keyword>
<gene>
    <name evidence="7" type="ORF">IAI61_16780</name>
</gene>
<dbReference type="Gene3D" id="3.90.76.10">
    <property type="entry name" value="Dipeptide-binding Protein, Domain 1"/>
    <property type="match status" value="1"/>
</dbReference>
<proteinExistence type="inferred from homology"/>
<evidence type="ECO:0000259" key="6">
    <source>
        <dbReference type="Pfam" id="PF00496"/>
    </source>
</evidence>
<keyword evidence="3" id="KW-0813">Transport</keyword>
<accession>A0ABS3KTB8</accession>
<evidence type="ECO:0000313" key="8">
    <source>
        <dbReference type="Proteomes" id="UP001518989"/>
    </source>
</evidence>
<feature type="signal peptide" evidence="5">
    <location>
        <begin position="1"/>
        <end position="29"/>
    </location>
</feature>
<dbReference type="EMBL" id="JACTNG010000010">
    <property type="protein sequence ID" value="MBO1080701.1"/>
    <property type="molecule type" value="Genomic_DNA"/>
</dbReference>
<dbReference type="Pfam" id="PF00496">
    <property type="entry name" value="SBP_bac_5"/>
    <property type="match status" value="1"/>
</dbReference>
<comment type="subcellular location">
    <subcellularLocation>
        <location evidence="1">Periplasm</location>
    </subcellularLocation>
</comment>
<sequence length="500" mass="55365">MILARLLWKPVCIASLSLGILATAPAAFAAPETLTVALTGDFPSLDPSKDSSPLGSNYRLNVFNALTAVERDGSISPRLAESWTRSDDLTQWTFKLRQGVKFHDGSDFTAADVKFTWDRILADATSPVRTFARIAQSIEVVDDHTVKFTLSQPYAIFERQATFVYIMSKTYFDKAGDQGYATRPVGTGPYRMTEWVKADRMVVEANPNYWGGAPAIRRATFRPVPAEASRANALLSGEVDVVPELSPSLMAQLRSSSTVKVGIAPGIRVVHVSMDPTKPPFNNPLIREAVDYAIDRKAISERLLRGVGVPSGSMLPPSAVGYDSSLQPTPYDLEKARALIRQAGYAGEPIRINYPNNNFAMANEAVQAVAGYMTAVGLKVSLNSMEFTAFFPLWLQSKLDNMFFFAYGSSQYHAEGVLGIIYAQGGQTYQADPEIDRITREQRGEKDPARQIQLIHQAFRRSNELRTYLPLYNLQQVYGVKNGIEFTPFPDGVVRLYEFK</sequence>
<comment type="caution">
    <text evidence="7">The sequence shown here is derived from an EMBL/GenBank/DDBJ whole genome shotgun (WGS) entry which is preliminary data.</text>
</comment>
<evidence type="ECO:0000256" key="4">
    <source>
        <dbReference type="ARBA" id="ARBA00022729"/>
    </source>
</evidence>
<comment type="similarity">
    <text evidence="2">Belongs to the bacterial solute-binding protein 5 family.</text>
</comment>
<dbReference type="Gene3D" id="3.40.190.10">
    <property type="entry name" value="Periplasmic binding protein-like II"/>
    <property type="match status" value="1"/>
</dbReference>
<name>A0ABS3KTB8_9PROT</name>
<dbReference type="InterPro" id="IPR030678">
    <property type="entry name" value="Peptide/Ni-bd"/>
</dbReference>
<dbReference type="InterPro" id="IPR039424">
    <property type="entry name" value="SBP_5"/>
</dbReference>
<feature type="domain" description="Solute-binding protein family 5" evidence="6">
    <location>
        <begin position="75"/>
        <end position="425"/>
    </location>
</feature>
<dbReference type="Proteomes" id="UP001518989">
    <property type="component" value="Unassembled WGS sequence"/>
</dbReference>